<keyword evidence="2" id="KW-1185">Reference proteome</keyword>
<accession>A0A1T4XN92</accession>
<dbReference type="AlphaFoldDB" id="A0A1T4XN92"/>
<protein>
    <submittedName>
        <fullName evidence="1">Uncharacterized protein</fullName>
    </submittedName>
</protein>
<name>A0A1T4XN92_9GAMM</name>
<dbReference type="EMBL" id="FUYB01000019">
    <property type="protein sequence ID" value="SKA90545.1"/>
    <property type="molecule type" value="Genomic_DNA"/>
</dbReference>
<evidence type="ECO:0000313" key="2">
    <source>
        <dbReference type="Proteomes" id="UP000190460"/>
    </source>
</evidence>
<proteinExistence type="predicted"/>
<sequence>MLYFRSKAAGSLTQLCYAIEHFPPRRIFSCQIQVFLMQGRDLDKLKELPVDEIADHLVMHVDRL</sequence>
<dbReference type="Proteomes" id="UP000190460">
    <property type="component" value="Unassembled WGS sequence"/>
</dbReference>
<evidence type="ECO:0000313" key="1">
    <source>
        <dbReference type="EMBL" id="SKA90545.1"/>
    </source>
</evidence>
<gene>
    <name evidence="1" type="ORF">SAMN02745130_03159</name>
</gene>
<dbReference type="STRING" id="92487.SAMN02745130_03159"/>
<reference evidence="1 2" key="1">
    <citation type="submission" date="2017-02" db="EMBL/GenBank/DDBJ databases">
        <authorList>
            <person name="Peterson S.W."/>
        </authorList>
    </citation>
    <scope>NUCLEOTIDE SEQUENCE [LARGE SCALE GENOMIC DNA]</scope>
    <source>
        <strain evidence="1 2">ATCC 49788</strain>
    </source>
</reference>
<organism evidence="1 2">
    <name type="scientific">Thiothrix eikelboomii</name>
    <dbReference type="NCBI Taxonomy" id="92487"/>
    <lineage>
        <taxon>Bacteria</taxon>
        <taxon>Pseudomonadati</taxon>
        <taxon>Pseudomonadota</taxon>
        <taxon>Gammaproteobacteria</taxon>
        <taxon>Thiotrichales</taxon>
        <taxon>Thiotrichaceae</taxon>
        <taxon>Thiothrix</taxon>
    </lineage>
</organism>